<keyword evidence="1" id="KW-0547">Nucleotide-binding</keyword>
<dbReference type="InterPro" id="IPR052708">
    <property type="entry name" value="PxpC"/>
</dbReference>
<protein>
    <submittedName>
        <fullName evidence="5">Biotin-dependent carboxyltransferase family protein</fullName>
    </submittedName>
</protein>
<dbReference type="RefSeq" id="WP_120074033.1">
    <property type="nucleotide sequence ID" value="NZ_CP126113.1"/>
</dbReference>
<evidence type="ECO:0000259" key="4">
    <source>
        <dbReference type="SMART" id="SM00797"/>
    </source>
</evidence>
<dbReference type="GO" id="GO:0016787">
    <property type="term" value="F:hydrolase activity"/>
    <property type="evidence" value="ECO:0007669"/>
    <property type="project" value="UniProtKB-KW"/>
</dbReference>
<reference evidence="5" key="1">
    <citation type="submission" date="2018-12" db="EMBL/GenBank/DDBJ databases">
        <authorList>
            <person name="Sun L."/>
            <person name="Chen Z."/>
        </authorList>
    </citation>
    <scope>NUCLEOTIDE SEQUENCE [LARGE SCALE GENOMIC DNA]</scope>
    <source>
        <strain evidence="5">DSM 16012</strain>
    </source>
</reference>
<dbReference type="OrthoDB" id="9782422at2"/>
<comment type="caution">
    <text evidence="5">The sequence shown here is derived from an EMBL/GenBank/DDBJ whole genome shotgun (WGS) entry which is preliminary data.</text>
</comment>
<evidence type="ECO:0000256" key="3">
    <source>
        <dbReference type="ARBA" id="ARBA00022840"/>
    </source>
</evidence>
<dbReference type="PANTHER" id="PTHR43309:SF5">
    <property type="entry name" value="5-OXOPROLINASE SUBUNIT C"/>
    <property type="match status" value="1"/>
</dbReference>
<keyword evidence="6" id="KW-1185">Reference proteome</keyword>
<sequence length="346" mass="37737">MIRILKPGLLDTIQDLGRTGFQKYGVIVSGAMDPLACRLANVLVGNPESEATLEMTLSGPVIQFETDALISICGGDLNPLANGEPVPMWRPVFIKKGAKLAFGYAKQGCRAYLAVAGGLDVQAVMGSKSTYLRAGLGGYLGRALQAGDKIPFGPLSNVSEKLINALTGRNDGRPFTASSWCVARDIYPSMKRPAAIRAIKGPQFHWFDAKSQIDFYQKEYEVTAQSDRMGYRLEGRPLNLKQQRDMISDAINFGSIQVPPDGRPIILMADRQTVGGYPKIGQIASVDLSVVAQTKPGERISFTEISPQEAQVLYIEREKLIEQVKRGIFFKNKPGGKMNVQSGPQL</sequence>
<keyword evidence="2" id="KW-0378">Hydrolase</keyword>
<accession>A0A443IQ22</accession>
<gene>
    <name evidence="5" type="ORF">D4N35_012280</name>
</gene>
<dbReference type="InterPro" id="IPR029000">
    <property type="entry name" value="Cyclophilin-like_dom_sf"/>
</dbReference>
<feature type="domain" description="Carboxyltransferase" evidence="4">
    <location>
        <begin position="23"/>
        <end position="320"/>
    </location>
</feature>
<evidence type="ECO:0000313" key="6">
    <source>
        <dbReference type="Proteomes" id="UP000273811"/>
    </source>
</evidence>
<dbReference type="NCBIfam" id="TIGR00724">
    <property type="entry name" value="urea_amlyse_rel"/>
    <property type="match status" value="1"/>
</dbReference>
<dbReference type="InterPro" id="IPR003778">
    <property type="entry name" value="CT_A_B"/>
</dbReference>
<dbReference type="Pfam" id="PF02626">
    <property type="entry name" value="CT_A_B"/>
    <property type="match status" value="1"/>
</dbReference>
<evidence type="ECO:0000256" key="2">
    <source>
        <dbReference type="ARBA" id="ARBA00022801"/>
    </source>
</evidence>
<dbReference type="Gene3D" id="2.40.100.10">
    <property type="entry name" value="Cyclophilin-like"/>
    <property type="match status" value="1"/>
</dbReference>
<proteinExistence type="predicted"/>
<dbReference type="PANTHER" id="PTHR43309">
    <property type="entry name" value="5-OXOPROLINASE SUBUNIT C"/>
    <property type="match status" value="1"/>
</dbReference>
<evidence type="ECO:0000256" key="1">
    <source>
        <dbReference type="ARBA" id="ARBA00022741"/>
    </source>
</evidence>
<evidence type="ECO:0000313" key="5">
    <source>
        <dbReference type="EMBL" id="RWR08101.1"/>
    </source>
</evidence>
<dbReference type="Proteomes" id="UP000273811">
    <property type="component" value="Unassembled WGS sequence"/>
</dbReference>
<dbReference type="AlphaFoldDB" id="A0A443IQ22"/>
<dbReference type="EMBL" id="QYTU02000027">
    <property type="protein sequence ID" value="RWR08101.1"/>
    <property type="molecule type" value="Genomic_DNA"/>
</dbReference>
<keyword evidence="3" id="KW-0067">ATP-binding</keyword>
<name>A0A443IQ22_9BACI</name>
<dbReference type="SMART" id="SM00797">
    <property type="entry name" value="AHS2"/>
    <property type="match status" value="1"/>
</dbReference>
<organism evidence="5 6">
    <name type="scientific">Siminovitchia fortis</name>
    <dbReference type="NCBI Taxonomy" id="254758"/>
    <lineage>
        <taxon>Bacteria</taxon>
        <taxon>Bacillati</taxon>
        <taxon>Bacillota</taxon>
        <taxon>Bacilli</taxon>
        <taxon>Bacillales</taxon>
        <taxon>Bacillaceae</taxon>
        <taxon>Siminovitchia</taxon>
    </lineage>
</organism>
<dbReference type="GO" id="GO:0005524">
    <property type="term" value="F:ATP binding"/>
    <property type="evidence" value="ECO:0007669"/>
    <property type="project" value="UniProtKB-KW"/>
</dbReference>
<dbReference type="SUPFAM" id="SSF50891">
    <property type="entry name" value="Cyclophilin-like"/>
    <property type="match status" value="1"/>
</dbReference>
<dbReference type="GO" id="GO:0016740">
    <property type="term" value="F:transferase activity"/>
    <property type="evidence" value="ECO:0007669"/>
    <property type="project" value="UniProtKB-KW"/>
</dbReference>